<accession>A0A4Y2KMW3</accession>
<organism evidence="1 2">
    <name type="scientific">Araneus ventricosus</name>
    <name type="common">Orbweaver spider</name>
    <name type="synonym">Epeira ventricosa</name>
    <dbReference type="NCBI Taxonomy" id="182803"/>
    <lineage>
        <taxon>Eukaryota</taxon>
        <taxon>Metazoa</taxon>
        <taxon>Ecdysozoa</taxon>
        <taxon>Arthropoda</taxon>
        <taxon>Chelicerata</taxon>
        <taxon>Arachnida</taxon>
        <taxon>Araneae</taxon>
        <taxon>Araneomorphae</taxon>
        <taxon>Entelegynae</taxon>
        <taxon>Araneoidea</taxon>
        <taxon>Araneidae</taxon>
        <taxon>Araneus</taxon>
    </lineage>
</organism>
<protein>
    <submittedName>
        <fullName evidence="1">Uncharacterized protein</fullName>
    </submittedName>
</protein>
<sequence length="102" mass="11582">MYPDYWVMKRKEQKDMPPSSLAFLSFSLASSSACWAAWLLDWSPDGRVSDAFSSTAHARSTYAFTLLFKGDNGLPRNPPAVTEERLSGKLKFYSLINYVDYL</sequence>
<name>A0A4Y2KMW3_ARAVE</name>
<dbReference type="EMBL" id="BGPR01004767">
    <property type="protein sequence ID" value="GBN03116.1"/>
    <property type="molecule type" value="Genomic_DNA"/>
</dbReference>
<keyword evidence="2" id="KW-1185">Reference proteome</keyword>
<proteinExistence type="predicted"/>
<reference evidence="1 2" key="1">
    <citation type="journal article" date="2019" name="Sci. Rep.">
        <title>Orb-weaving spider Araneus ventricosus genome elucidates the spidroin gene catalogue.</title>
        <authorList>
            <person name="Kono N."/>
            <person name="Nakamura H."/>
            <person name="Ohtoshi R."/>
            <person name="Moran D.A.P."/>
            <person name="Shinohara A."/>
            <person name="Yoshida Y."/>
            <person name="Fujiwara M."/>
            <person name="Mori M."/>
            <person name="Tomita M."/>
            <person name="Arakawa K."/>
        </authorList>
    </citation>
    <scope>NUCLEOTIDE SEQUENCE [LARGE SCALE GENOMIC DNA]</scope>
</reference>
<evidence type="ECO:0000313" key="2">
    <source>
        <dbReference type="Proteomes" id="UP000499080"/>
    </source>
</evidence>
<gene>
    <name evidence="1" type="ORF">AVEN_98384_1</name>
</gene>
<comment type="caution">
    <text evidence="1">The sequence shown here is derived from an EMBL/GenBank/DDBJ whole genome shotgun (WGS) entry which is preliminary data.</text>
</comment>
<dbReference type="AlphaFoldDB" id="A0A4Y2KMW3"/>
<evidence type="ECO:0000313" key="1">
    <source>
        <dbReference type="EMBL" id="GBN03116.1"/>
    </source>
</evidence>
<dbReference type="Proteomes" id="UP000499080">
    <property type="component" value="Unassembled WGS sequence"/>
</dbReference>